<dbReference type="AlphaFoldDB" id="A0AAV9I102"/>
<sequence>MIGAPGFDRAHFERGTGPQEDYLVPPNGGAKVFTPDLKLVKESQRRLTDSSYSQQFPKLKAAPGDFVAIQYAENGHVTKSDGTNPNKPINRGTIYLYGTTENDLSSTSFIDVHLKWTADGKGGNGKGKLLATRNYDDGQCHEAEPRGPDGKSFDSDGILSYRKSHISNAEALLCQSDVQIPLDAEVGKTYTIIWVWDWPDMSAQGVAVPPADYHANQTNSDEPYVTVPESYTGVVDYDIVDPCDDSLGSVKGPTCNKKRSVSSIVNNIRFAFKQDPTQRGIQRQMVNPWMVQVPQAGFKVKSARADPDNIPLKSLIGLSKKPELPLKGKFLEVQAKYFEAPSSSIPVPVPSATPSTVRNPIKNPATTSTRTRTRSATRSAIRSATRSATRSLATSPVACVTGVPASKAPKFVTVTVTVPETIVTVTQFVAAAKKSNSP</sequence>
<feature type="region of interest" description="Disordered" evidence="1">
    <location>
        <begin position="349"/>
        <end position="388"/>
    </location>
</feature>
<evidence type="ECO:0000256" key="1">
    <source>
        <dbReference type="SAM" id="MobiDB-lite"/>
    </source>
</evidence>
<reference evidence="3" key="1">
    <citation type="journal article" date="2023" name="Mol. Phylogenet. Evol.">
        <title>Genome-scale phylogeny and comparative genomics of the fungal order Sordariales.</title>
        <authorList>
            <person name="Hensen N."/>
            <person name="Bonometti L."/>
            <person name="Westerberg I."/>
            <person name="Brannstrom I.O."/>
            <person name="Guillou S."/>
            <person name="Cros-Aarteil S."/>
            <person name="Calhoun S."/>
            <person name="Haridas S."/>
            <person name="Kuo A."/>
            <person name="Mondo S."/>
            <person name="Pangilinan J."/>
            <person name="Riley R."/>
            <person name="LaButti K."/>
            <person name="Andreopoulos B."/>
            <person name="Lipzen A."/>
            <person name="Chen C."/>
            <person name="Yan M."/>
            <person name="Daum C."/>
            <person name="Ng V."/>
            <person name="Clum A."/>
            <person name="Steindorff A."/>
            <person name="Ohm R.A."/>
            <person name="Martin F."/>
            <person name="Silar P."/>
            <person name="Natvig D.O."/>
            <person name="Lalanne C."/>
            <person name="Gautier V."/>
            <person name="Ament-Velasquez S.L."/>
            <person name="Kruys A."/>
            <person name="Hutchinson M.I."/>
            <person name="Powell A.J."/>
            <person name="Barry K."/>
            <person name="Miller A.N."/>
            <person name="Grigoriev I.V."/>
            <person name="Debuchy R."/>
            <person name="Gladieux P."/>
            <person name="Hiltunen Thoren M."/>
            <person name="Johannesson H."/>
        </authorList>
    </citation>
    <scope>NUCLEOTIDE SEQUENCE</scope>
    <source>
        <strain evidence="3">PSN324</strain>
    </source>
</reference>
<reference evidence="3" key="2">
    <citation type="submission" date="2023-06" db="EMBL/GenBank/DDBJ databases">
        <authorList>
            <consortium name="Lawrence Berkeley National Laboratory"/>
            <person name="Mondo S.J."/>
            <person name="Hensen N."/>
            <person name="Bonometti L."/>
            <person name="Westerberg I."/>
            <person name="Brannstrom I.O."/>
            <person name="Guillou S."/>
            <person name="Cros-Aarteil S."/>
            <person name="Calhoun S."/>
            <person name="Haridas S."/>
            <person name="Kuo A."/>
            <person name="Pangilinan J."/>
            <person name="Riley R."/>
            <person name="Labutti K."/>
            <person name="Andreopoulos B."/>
            <person name="Lipzen A."/>
            <person name="Chen C."/>
            <person name="Yanf M."/>
            <person name="Daum C."/>
            <person name="Ng V."/>
            <person name="Clum A."/>
            <person name="Steindorff A."/>
            <person name="Ohm R."/>
            <person name="Martin F."/>
            <person name="Silar P."/>
            <person name="Natvig D."/>
            <person name="Lalanne C."/>
            <person name="Gautier V."/>
            <person name="Ament-Velasquez S.L."/>
            <person name="Kruys A."/>
            <person name="Hutchinson M.I."/>
            <person name="Powell A.J."/>
            <person name="Barry K."/>
            <person name="Miller A.N."/>
            <person name="Grigoriev I.V."/>
            <person name="Debuchy R."/>
            <person name="Gladieux P."/>
            <person name="Thoren M.H."/>
            <person name="Johannesson H."/>
        </authorList>
    </citation>
    <scope>NUCLEOTIDE SEQUENCE</scope>
    <source>
        <strain evidence="3">PSN324</strain>
    </source>
</reference>
<gene>
    <name evidence="3" type="ORF">QBC42DRAFT_248478</name>
</gene>
<protein>
    <recommendedName>
        <fullName evidence="2">DUF7492 domain-containing protein</fullName>
    </recommendedName>
</protein>
<evidence type="ECO:0000259" key="2">
    <source>
        <dbReference type="Pfam" id="PF24320"/>
    </source>
</evidence>
<dbReference type="EMBL" id="MU864938">
    <property type="protein sequence ID" value="KAK4465639.1"/>
    <property type="molecule type" value="Genomic_DNA"/>
</dbReference>
<keyword evidence="4" id="KW-1185">Reference proteome</keyword>
<comment type="caution">
    <text evidence="3">The sequence shown here is derived from an EMBL/GenBank/DDBJ whole genome shotgun (WGS) entry which is preliminary data.</text>
</comment>
<feature type="domain" description="DUF7492" evidence="2">
    <location>
        <begin position="1"/>
        <end position="204"/>
    </location>
</feature>
<evidence type="ECO:0000313" key="3">
    <source>
        <dbReference type="EMBL" id="KAK4465639.1"/>
    </source>
</evidence>
<organism evidence="3 4">
    <name type="scientific">Cladorrhinum samala</name>
    <dbReference type="NCBI Taxonomy" id="585594"/>
    <lineage>
        <taxon>Eukaryota</taxon>
        <taxon>Fungi</taxon>
        <taxon>Dikarya</taxon>
        <taxon>Ascomycota</taxon>
        <taxon>Pezizomycotina</taxon>
        <taxon>Sordariomycetes</taxon>
        <taxon>Sordariomycetidae</taxon>
        <taxon>Sordariales</taxon>
        <taxon>Podosporaceae</taxon>
        <taxon>Cladorrhinum</taxon>
    </lineage>
</organism>
<feature type="compositionally biased region" description="Low complexity" evidence="1">
    <location>
        <begin position="365"/>
        <end position="388"/>
    </location>
</feature>
<proteinExistence type="predicted"/>
<dbReference type="InterPro" id="IPR055915">
    <property type="entry name" value="DUF7492"/>
</dbReference>
<name>A0AAV9I102_9PEZI</name>
<dbReference type="Pfam" id="PF24320">
    <property type="entry name" value="DUF7492"/>
    <property type="match status" value="1"/>
</dbReference>
<accession>A0AAV9I102</accession>
<dbReference type="Proteomes" id="UP001321749">
    <property type="component" value="Unassembled WGS sequence"/>
</dbReference>
<feature type="region of interest" description="Disordered" evidence="1">
    <location>
        <begin position="1"/>
        <end position="29"/>
    </location>
</feature>
<evidence type="ECO:0000313" key="4">
    <source>
        <dbReference type="Proteomes" id="UP001321749"/>
    </source>
</evidence>